<reference evidence="2" key="1">
    <citation type="submission" date="2014-05" db="EMBL/GenBank/DDBJ databases">
        <authorList>
            <person name="Chronopoulou M."/>
        </authorList>
    </citation>
    <scope>NUCLEOTIDE SEQUENCE</scope>
    <source>
        <tissue evidence="2">Whole organism</tissue>
    </source>
</reference>
<feature type="region of interest" description="Disordered" evidence="1">
    <location>
        <begin position="105"/>
        <end position="129"/>
    </location>
</feature>
<name>A0A0K2UCR0_LEPSM</name>
<accession>A0A0K2UCR0</accession>
<evidence type="ECO:0000313" key="2">
    <source>
        <dbReference type="EMBL" id="CDW36023.1"/>
    </source>
</evidence>
<dbReference type="EMBL" id="HACA01018662">
    <property type="protein sequence ID" value="CDW36023.1"/>
    <property type="molecule type" value="Transcribed_RNA"/>
</dbReference>
<feature type="region of interest" description="Disordered" evidence="1">
    <location>
        <begin position="328"/>
        <end position="376"/>
    </location>
</feature>
<feature type="region of interest" description="Disordered" evidence="1">
    <location>
        <begin position="236"/>
        <end position="268"/>
    </location>
</feature>
<feature type="region of interest" description="Disordered" evidence="1">
    <location>
        <begin position="153"/>
        <end position="176"/>
    </location>
</feature>
<proteinExistence type="predicted"/>
<dbReference type="AlphaFoldDB" id="A0A0K2UCR0"/>
<feature type="compositionally biased region" description="Polar residues" evidence="1">
    <location>
        <begin position="335"/>
        <end position="344"/>
    </location>
</feature>
<feature type="compositionally biased region" description="Acidic residues" evidence="1">
    <location>
        <begin position="119"/>
        <end position="129"/>
    </location>
</feature>
<protein>
    <submittedName>
        <fullName evidence="2">Uncharacterized protein</fullName>
    </submittedName>
</protein>
<organism evidence="2">
    <name type="scientific">Lepeophtheirus salmonis</name>
    <name type="common">Salmon louse</name>
    <name type="synonym">Caligus salmonis</name>
    <dbReference type="NCBI Taxonomy" id="72036"/>
    <lineage>
        <taxon>Eukaryota</taxon>
        <taxon>Metazoa</taxon>
        <taxon>Ecdysozoa</taxon>
        <taxon>Arthropoda</taxon>
        <taxon>Crustacea</taxon>
        <taxon>Multicrustacea</taxon>
        <taxon>Hexanauplia</taxon>
        <taxon>Copepoda</taxon>
        <taxon>Siphonostomatoida</taxon>
        <taxon>Caligidae</taxon>
        <taxon>Lepeophtheirus</taxon>
    </lineage>
</organism>
<feature type="compositionally biased region" description="Polar residues" evidence="1">
    <location>
        <begin position="109"/>
        <end position="118"/>
    </location>
</feature>
<evidence type="ECO:0000256" key="1">
    <source>
        <dbReference type="SAM" id="MobiDB-lite"/>
    </source>
</evidence>
<feature type="compositionally biased region" description="Acidic residues" evidence="1">
    <location>
        <begin position="248"/>
        <end position="259"/>
    </location>
</feature>
<sequence>MFDSSLLKIMTRLLFVIFIFGLFSRTRGGPLNITDITSDDPLMPFPVEDDDDMDEEGSTFQDNDLRDSQALINRLDESFISVGGQSHLLDSEGLTQTEVEPATFEMLNNPKSNPQTLDQSDESLGEESDFVDLDLIPTEIEKEPAILEMLNNPENNSQTLDQSDKSLDQQSDLGDVDLIPNGINEEELPGLKMLDNSQTLNQSDEDLDEKSDLDDMDLIPTESKEEEPLILEMLNNPENNSQTRDQSDESLDEQSDLDNGDLIPTELNEEEPLTLEMLNNPKSNISEMESANDPFDGTNSSTDNQNMFKMVHLNKVHNMTNVINEDTITDDNSEIQDPSTNDAQISPLKLDGQEQSNSVESIENESFKEPSPPEIDNKIIPETLPTSEMQIDTLNLDSLDTIPSNLTNELNKNNTDDKTFLLQNLKDQVVQLTQGVAGSIEIQFNNEQGIFKEVDENELDVTDLSPISITSFGGQCPPMRNGNLSEACLNSPPSTCWTSGSQDADCIEKGGLCCNDGCGNYCLDEVLCQKVLVNETQIIDKEVEICSDVPGEVCKEILVKECEKDCKVVIESVEVLKDVEECHLEQDEICKQKLTTICKDEEIPLVEEVESCENVTKTDCNKTIVNCSIIYNQNCQFILQKIPKNIIKEECQDLPQPPKCEIELREKCHRELVPIVKTSPKEICGNQTMEECVDNTIEESKKICVEKPKYTCRIENIPKKVIKKVKKCKIQNIKKCRMIYKEVCSIDSYSKYNCKNLPQTICREVPTKKCEFETIQEEKNVPQKVCKNEYIKDCRMIPVPIIVRDCKNITRPYCTTEYVETVVEVSKDVCVDEEVQKCSEEPLKKECKANMVTVYDDVEEEVCTESPNEVCDEKPSCKTFTEKVCSLKPIETTANRHVCTEEERPICELVEVDVCETIQRPIVKDIPKEQCQDVCEDKPETLCQIKMENKCKIVLVPKEVVVLVERCE</sequence>